<dbReference type="EMBL" id="JAOWKY010000003">
    <property type="protein sequence ID" value="MCV2869520.1"/>
    <property type="molecule type" value="Genomic_DNA"/>
</dbReference>
<dbReference type="InterPro" id="IPR014440">
    <property type="entry name" value="HCCAis_GSTk"/>
</dbReference>
<dbReference type="InterPro" id="IPR044087">
    <property type="entry name" value="NahD-like"/>
</dbReference>
<proteinExistence type="inferred from homology"/>
<comment type="similarity">
    <text evidence="1">Belongs to the GST superfamily. NadH family.</text>
</comment>
<dbReference type="Gene3D" id="3.40.30.10">
    <property type="entry name" value="Glutaredoxin"/>
    <property type="match status" value="1"/>
</dbReference>
<evidence type="ECO:0000313" key="3">
    <source>
        <dbReference type="EMBL" id="MCV2869520.1"/>
    </source>
</evidence>
<dbReference type="InterPro" id="IPR036249">
    <property type="entry name" value="Thioredoxin-like_sf"/>
</dbReference>
<dbReference type="InterPro" id="IPR051924">
    <property type="entry name" value="GST_Kappa/NadH"/>
</dbReference>
<name>A0ABT2ZEE7_9RHOB</name>
<keyword evidence="4" id="KW-1185">Reference proteome</keyword>
<dbReference type="Proteomes" id="UP001652542">
    <property type="component" value="Unassembled WGS sequence"/>
</dbReference>
<evidence type="ECO:0000313" key="4">
    <source>
        <dbReference type="Proteomes" id="UP001652542"/>
    </source>
</evidence>
<dbReference type="GO" id="GO:0016853">
    <property type="term" value="F:isomerase activity"/>
    <property type="evidence" value="ECO:0007669"/>
    <property type="project" value="UniProtKB-KW"/>
</dbReference>
<keyword evidence="1 3" id="KW-0413">Isomerase</keyword>
<feature type="domain" description="DSBA-like thioredoxin" evidence="2">
    <location>
        <begin position="4"/>
        <end position="199"/>
    </location>
</feature>
<evidence type="ECO:0000259" key="2">
    <source>
        <dbReference type="Pfam" id="PF01323"/>
    </source>
</evidence>
<comment type="caution">
    <text evidence="3">The sequence shown here is derived from an EMBL/GenBank/DDBJ whole genome shotgun (WGS) entry which is preliminary data.</text>
</comment>
<sequence length="203" mass="21977">MAHIDYYFSTLSPFTYLAGVRLEALAKRHGATISYKPVDIGALFARTGGTPLPDRHDSRKEYRLQDLRRQAARLGMPLNLRPMFFPTNAAPAAYAIIAAQVAQEGGAAGDLGGLVHGVLRACWAEDRNIAEDEVVTALLQAHGFDAGLAFSGMLVGAETYARNLEDAVAAGVFGSPFYVVDGTERFWGQDRLDDLDLYLAGKL</sequence>
<dbReference type="Pfam" id="PF01323">
    <property type="entry name" value="DSBA"/>
    <property type="match status" value="1"/>
</dbReference>
<dbReference type="RefSeq" id="WP_263735174.1">
    <property type="nucleotide sequence ID" value="NZ_JAOWKY010000003.1"/>
</dbReference>
<accession>A0ABT2ZEE7</accession>
<dbReference type="PANTHER" id="PTHR42943">
    <property type="entry name" value="GLUTATHIONE S-TRANSFERASE KAPPA"/>
    <property type="match status" value="1"/>
</dbReference>
<dbReference type="PANTHER" id="PTHR42943:SF2">
    <property type="entry name" value="GLUTATHIONE S-TRANSFERASE KAPPA 1"/>
    <property type="match status" value="1"/>
</dbReference>
<dbReference type="InterPro" id="IPR001853">
    <property type="entry name" value="DSBA-like_thioredoxin_dom"/>
</dbReference>
<reference evidence="3 4" key="1">
    <citation type="submission" date="2022-10" db="EMBL/GenBank/DDBJ databases">
        <title>Defluviimonas sp. nov., isolated from ocean surface water.</title>
        <authorList>
            <person name="He W."/>
            <person name="Wang L."/>
            <person name="Zhang D.-F."/>
        </authorList>
    </citation>
    <scope>NUCLEOTIDE SEQUENCE [LARGE SCALE GENOMIC DNA]</scope>
    <source>
        <strain evidence="3 4">WL0002</strain>
    </source>
</reference>
<organism evidence="3 4">
    <name type="scientific">Albidovulum marisflavi</name>
    <dbReference type="NCBI Taxonomy" id="2984159"/>
    <lineage>
        <taxon>Bacteria</taxon>
        <taxon>Pseudomonadati</taxon>
        <taxon>Pseudomonadota</taxon>
        <taxon>Alphaproteobacteria</taxon>
        <taxon>Rhodobacterales</taxon>
        <taxon>Paracoccaceae</taxon>
        <taxon>Albidovulum</taxon>
    </lineage>
</organism>
<dbReference type="CDD" id="cd03022">
    <property type="entry name" value="DsbA_HCCA_Iso"/>
    <property type="match status" value="1"/>
</dbReference>
<dbReference type="SUPFAM" id="SSF52833">
    <property type="entry name" value="Thioredoxin-like"/>
    <property type="match status" value="1"/>
</dbReference>
<comment type="catalytic activity">
    <reaction evidence="1">
        <text>2-hydroxychromene-2-carboxylate = (3E)-4-(2-hydroxyphenyl)-2-oxobut-3-enoate</text>
        <dbReference type="Rhea" id="RHEA:27401"/>
        <dbReference type="ChEBI" id="CHEBI:59350"/>
        <dbReference type="ChEBI" id="CHEBI:59353"/>
        <dbReference type="EC" id="5.99.1.4"/>
    </reaction>
</comment>
<gene>
    <name evidence="3" type="ORF">OEW28_12870</name>
</gene>
<dbReference type="PIRSF" id="PIRSF006386">
    <property type="entry name" value="HCCAis_GSTk"/>
    <property type="match status" value="1"/>
</dbReference>
<evidence type="ECO:0000256" key="1">
    <source>
        <dbReference type="PIRNR" id="PIRNR006386"/>
    </source>
</evidence>
<protein>
    <recommendedName>
        <fullName evidence="1">2-hydroxychromene-2-carboxylate isomerase</fullName>
        <ecNumber evidence="1">5.99.1.4</ecNumber>
    </recommendedName>
</protein>
<dbReference type="EC" id="5.99.1.4" evidence="1"/>